<dbReference type="Pfam" id="PF00069">
    <property type="entry name" value="Pkinase"/>
    <property type="match status" value="1"/>
</dbReference>
<dbReference type="SUPFAM" id="SSF56112">
    <property type="entry name" value="Protein kinase-like (PK-like)"/>
    <property type="match status" value="1"/>
</dbReference>
<dbReference type="PANTHER" id="PTHR24361:SF433">
    <property type="entry name" value="PROTEIN KINASE DOMAIN-CONTAINING PROTEIN"/>
    <property type="match status" value="1"/>
</dbReference>
<dbReference type="InterPro" id="IPR011009">
    <property type="entry name" value="Kinase-like_dom_sf"/>
</dbReference>
<proteinExistence type="predicted"/>
<evidence type="ECO:0000313" key="11">
    <source>
        <dbReference type="Proteomes" id="UP000053958"/>
    </source>
</evidence>
<comment type="caution">
    <text evidence="10">The sequence shown here is derived from an EMBL/GenBank/DDBJ whole genome shotgun (WGS) entry which is preliminary data.</text>
</comment>
<keyword evidence="6" id="KW-0067">ATP-binding</keyword>
<keyword evidence="2" id="KW-0723">Serine/threonine-protein kinase</keyword>
<evidence type="ECO:0000256" key="1">
    <source>
        <dbReference type="ARBA" id="ARBA00012513"/>
    </source>
</evidence>
<dbReference type="RefSeq" id="XP_013332389.1">
    <property type="nucleotide sequence ID" value="XM_013476935.1"/>
</dbReference>
<protein>
    <recommendedName>
        <fullName evidence="1">non-specific serine/threonine protein kinase</fullName>
        <ecNumber evidence="1">2.7.11.1</ecNumber>
    </recommendedName>
</protein>
<dbReference type="PROSITE" id="PS50011">
    <property type="entry name" value="PROTEIN_KINASE_DOM"/>
    <property type="match status" value="1"/>
</dbReference>
<keyword evidence="3" id="KW-0808">Transferase</keyword>
<dbReference type="STRING" id="1408163.A0A0F4Z5J7"/>
<evidence type="ECO:0000259" key="9">
    <source>
        <dbReference type="PROSITE" id="PS50011"/>
    </source>
</evidence>
<dbReference type="InterPro" id="IPR000719">
    <property type="entry name" value="Prot_kinase_dom"/>
</dbReference>
<keyword evidence="4" id="KW-0547">Nucleotide-binding</keyword>
<evidence type="ECO:0000256" key="8">
    <source>
        <dbReference type="ARBA" id="ARBA00048679"/>
    </source>
</evidence>
<evidence type="ECO:0000256" key="5">
    <source>
        <dbReference type="ARBA" id="ARBA00022777"/>
    </source>
</evidence>
<dbReference type="OrthoDB" id="1668230at2759"/>
<organism evidence="10 11">
    <name type="scientific">Rasamsonia emersonii (strain ATCC 16479 / CBS 393.64 / IMI 116815)</name>
    <dbReference type="NCBI Taxonomy" id="1408163"/>
    <lineage>
        <taxon>Eukaryota</taxon>
        <taxon>Fungi</taxon>
        <taxon>Dikarya</taxon>
        <taxon>Ascomycota</taxon>
        <taxon>Pezizomycotina</taxon>
        <taxon>Eurotiomycetes</taxon>
        <taxon>Eurotiomycetidae</taxon>
        <taxon>Eurotiales</taxon>
        <taxon>Trichocomaceae</taxon>
        <taxon>Rasamsonia</taxon>
    </lineage>
</organism>
<evidence type="ECO:0000256" key="2">
    <source>
        <dbReference type="ARBA" id="ARBA00022527"/>
    </source>
</evidence>
<accession>A0A0F4Z5J7</accession>
<evidence type="ECO:0000256" key="4">
    <source>
        <dbReference type="ARBA" id="ARBA00022741"/>
    </source>
</evidence>
<evidence type="ECO:0000256" key="3">
    <source>
        <dbReference type="ARBA" id="ARBA00022679"/>
    </source>
</evidence>
<dbReference type="AlphaFoldDB" id="A0A0F4Z5J7"/>
<dbReference type="GO" id="GO:0004674">
    <property type="term" value="F:protein serine/threonine kinase activity"/>
    <property type="evidence" value="ECO:0007669"/>
    <property type="project" value="UniProtKB-KW"/>
</dbReference>
<comment type="catalytic activity">
    <reaction evidence="7">
        <text>L-threonyl-[protein] + ATP = O-phospho-L-threonyl-[protein] + ADP + H(+)</text>
        <dbReference type="Rhea" id="RHEA:46608"/>
        <dbReference type="Rhea" id="RHEA-COMP:11060"/>
        <dbReference type="Rhea" id="RHEA-COMP:11605"/>
        <dbReference type="ChEBI" id="CHEBI:15378"/>
        <dbReference type="ChEBI" id="CHEBI:30013"/>
        <dbReference type="ChEBI" id="CHEBI:30616"/>
        <dbReference type="ChEBI" id="CHEBI:61977"/>
        <dbReference type="ChEBI" id="CHEBI:456216"/>
        <dbReference type="EC" id="2.7.11.1"/>
    </reaction>
</comment>
<dbReference type="InterPro" id="IPR053235">
    <property type="entry name" value="Ser_Thr_kinase"/>
</dbReference>
<sequence length="322" mass="36908">MLRTEELQMGFFISLHNWPVWSTLWHLISCPFQRLLRLFFPLIKRLPDVEESAEVSQEVVSPSSVPERELLMVGMSAKTYRIRNTVRKECHVLPDDVGITEQNMEACRNEADVYLILGKHPLIATCLSIGPHREYIDLEYYENGNLKQYINSNRASIIEADLKRWAYQMIESIAYIHSKGVRHSDIRLDQWLVDAGLNARLSDFNASGFDPQPDLGLEARPALGVESPSHYLPRDPEADNTVESDLFALGSSLYELVAGQSPYEDLSDESIESLFRKEIFPSTEELLLGEIIRNCWKRRYRSAKDILDLEAWSPTTHLSDGH</sequence>
<gene>
    <name evidence="10" type="ORF">T310_0163</name>
</gene>
<reference evidence="10 11" key="1">
    <citation type="submission" date="2015-04" db="EMBL/GenBank/DDBJ databases">
        <authorList>
            <person name="Heijne W.H."/>
            <person name="Fedorova N.D."/>
            <person name="Nierman W.C."/>
            <person name="Vollebregt A.W."/>
            <person name="Zhao Z."/>
            <person name="Wu L."/>
            <person name="Kumar M."/>
            <person name="Stam H."/>
            <person name="van den Berg M.A."/>
            <person name="Pel H.J."/>
        </authorList>
    </citation>
    <scope>NUCLEOTIDE SEQUENCE [LARGE SCALE GENOMIC DNA]</scope>
    <source>
        <strain evidence="10 11">CBS 393.64</strain>
    </source>
</reference>
<dbReference type="GO" id="GO:0005524">
    <property type="term" value="F:ATP binding"/>
    <property type="evidence" value="ECO:0007669"/>
    <property type="project" value="UniProtKB-KW"/>
</dbReference>
<evidence type="ECO:0000313" key="10">
    <source>
        <dbReference type="EMBL" id="KKA25777.1"/>
    </source>
</evidence>
<dbReference type="GO" id="GO:0005737">
    <property type="term" value="C:cytoplasm"/>
    <property type="evidence" value="ECO:0007669"/>
    <property type="project" value="TreeGrafter"/>
</dbReference>
<dbReference type="EC" id="2.7.11.1" evidence="1"/>
<dbReference type="Gene3D" id="1.10.510.10">
    <property type="entry name" value="Transferase(Phosphotransferase) domain 1"/>
    <property type="match status" value="1"/>
</dbReference>
<evidence type="ECO:0000256" key="7">
    <source>
        <dbReference type="ARBA" id="ARBA00047899"/>
    </source>
</evidence>
<name>A0A0F4Z5J7_RASE3</name>
<comment type="catalytic activity">
    <reaction evidence="8">
        <text>L-seryl-[protein] + ATP = O-phospho-L-seryl-[protein] + ADP + H(+)</text>
        <dbReference type="Rhea" id="RHEA:17989"/>
        <dbReference type="Rhea" id="RHEA-COMP:9863"/>
        <dbReference type="Rhea" id="RHEA-COMP:11604"/>
        <dbReference type="ChEBI" id="CHEBI:15378"/>
        <dbReference type="ChEBI" id="CHEBI:29999"/>
        <dbReference type="ChEBI" id="CHEBI:30616"/>
        <dbReference type="ChEBI" id="CHEBI:83421"/>
        <dbReference type="ChEBI" id="CHEBI:456216"/>
        <dbReference type="EC" id="2.7.11.1"/>
    </reaction>
</comment>
<keyword evidence="11" id="KW-1185">Reference proteome</keyword>
<feature type="domain" description="Protein kinase" evidence="9">
    <location>
        <begin position="65"/>
        <end position="322"/>
    </location>
</feature>
<keyword evidence="5" id="KW-0418">Kinase</keyword>
<dbReference type="Proteomes" id="UP000053958">
    <property type="component" value="Unassembled WGS sequence"/>
</dbReference>
<dbReference type="PANTHER" id="PTHR24361">
    <property type="entry name" value="MITOGEN-ACTIVATED KINASE KINASE KINASE"/>
    <property type="match status" value="1"/>
</dbReference>
<dbReference type="GeneID" id="25312218"/>
<evidence type="ECO:0000256" key="6">
    <source>
        <dbReference type="ARBA" id="ARBA00022840"/>
    </source>
</evidence>
<dbReference type="EMBL" id="LASV01000012">
    <property type="protein sequence ID" value="KKA25777.1"/>
    <property type="molecule type" value="Genomic_DNA"/>
</dbReference>